<name>A0A0G4ICN6_9ALVE</name>
<gene>
    <name evidence="2" type="ORF">Cvel_2278</name>
</gene>
<protein>
    <submittedName>
        <fullName evidence="2">Uncharacterized protein</fullName>
    </submittedName>
</protein>
<feature type="region of interest" description="Disordered" evidence="1">
    <location>
        <begin position="1"/>
        <end position="53"/>
    </location>
</feature>
<reference evidence="2" key="1">
    <citation type="submission" date="2014-11" db="EMBL/GenBank/DDBJ databases">
        <authorList>
            <person name="Otto D Thomas"/>
            <person name="Naeem Raeece"/>
        </authorList>
    </citation>
    <scope>NUCLEOTIDE SEQUENCE</scope>
</reference>
<evidence type="ECO:0000256" key="1">
    <source>
        <dbReference type="SAM" id="MobiDB-lite"/>
    </source>
</evidence>
<dbReference type="VEuPathDB" id="CryptoDB:Cvel_2278"/>
<dbReference type="EMBL" id="CDMZ01005831">
    <property type="protein sequence ID" value="CEM54938.1"/>
    <property type="molecule type" value="Genomic_DNA"/>
</dbReference>
<proteinExistence type="predicted"/>
<accession>A0A0G4ICN6</accession>
<organism evidence="2">
    <name type="scientific">Chromera velia CCMP2878</name>
    <dbReference type="NCBI Taxonomy" id="1169474"/>
    <lineage>
        <taxon>Eukaryota</taxon>
        <taxon>Sar</taxon>
        <taxon>Alveolata</taxon>
        <taxon>Colpodellida</taxon>
        <taxon>Chromeraceae</taxon>
        <taxon>Chromera</taxon>
    </lineage>
</organism>
<evidence type="ECO:0000313" key="2">
    <source>
        <dbReference type="EMBL" id="CEM54938.1"/>
    </source>
</evidence>
<sequence>MNNRMKGRQENPDSDSDTSPHIARIESRPRPPLQIPPEAMLPGMPPLPDMSNMSAGEIQKLTFKALQARIAPDRTLGAEEKARLAALSQESKKAGQAYGAAVKKEDYQEAMVLAKQSASASREKQ</sequence>
<dbReference type="AlphaFoldDB" id="A0A0G4ICN6"/>